<dbReference type="GO" id="GO:0016020">
    <property type="term" value="C:membrane"/>
    <property type="evidence" value="ECO:0007669"/>
    <property type="project" value="UniProtKB-SubCell"/>
</dbReference>
<sequence>MIRTLVIWAVVTAVLAVPLVAAAFSPLLAWRDPIYILAGFAGVLSMGLLVLQPLLAGRDLPGLTPLESRHWHRWVGVTLVIAILIHVAGLWVTSPPDVVDALLFVSPTPFSAWGVVAMWAALAAATLGIYRQRLALRFRVWRLSHTGLATVTIIGSVVHAMLIEGTMEIMTKTALCALAVLAAARTLIRLRVWDIRRRS</sequence>
<accession>A0A0X3TS62</accession>
<feature type="domain" description="Ferric oxidoreductase" evidence="6">
    <location>
        <begin position="41"/>
        <end position="154"/>
    </location>
</feature>
<feature type="transmembrane region" description="Helical" evidence="5">
    <location>
        <begin position="169"/>
        <end position="188"/>
    </location>
</feature>
<evidence type="ECO:0000256" key="2">
    <source>
        <dbReference type="ARBA" id="ARBA00022692"/>
    </source>
</evidence>
<evidence type="ECO:0000313" key="8">
    <source>
        <dbReference type="Proteomes" id="UP000053690"/>
    </source>
</evidence>
<name>A0A0X3TS62_9RHOB</name>
<keyword evidence="2 5" id="KW-0812">Transmembrane</keyword>
<dbReference type="Proteomes" id="UP000053690">
    <property type="component" value="Unassembled WGS sequence"/>
</dbReference>
<evidence type="ECO:0000256" key="1">
    <source>
        <dbReference type="ARBA" id="ARBA00004141"/>
    </source>
</evidence>
<evidence type="ECO:0000256" key="3">
    <source>
        <dbReference type="ARBA" id="ARBA00022989"/>
    </source>
</evidence>
<organism evidence="7 8">
    <name type="scientific">Ruegeria profundi</name>
    <dbReference type="NCBI Taxonomy" id="1685378"/>
    <lineage>
        <taxon>Bacteria</taxon>
        <taxon>Pseudomonadati</taxon>
        <taxon>Pseudomonadota</taxon>
        <taxon>Alphaproteobacteria</taxon>
        <taxon>Rhodobacterales</taxon>
        <taxon>Roseobacteraceae</taxon>
        <taxon>Ruegeria</taxon>
    </lineage>
</organism>
<keyword evidence="3 5" id="KW-1133">Transmembrane helix</keyword>
<dbReference type="Pfam" id="PF01794">
    <property type="entry name" value="Ferric_reduct"/>
    <property type="match status" value="1"/>
</dbReference>
<reference evidence="8" key="1">
    <citation type="submission" date="2015-12" db="EMBL/GenBank/DDBJ databases">
        <authorList>
            <person name="Zhang G."/>
            <person name="Stingl U."/>
        </authorList>
    </citation>
    <scope>NUCLEOTIDE SEQUENCE [LARGE SCALE GENOMIC DNA]</scope>
    <source>
        <strain evidence="8">ZGT108</strain>
    </source>
</reference>
<gene>
    <name evidence="7" type="ORF">AVO44_12655</name>
</gene>
<dbReference type="InterPro" id="IPR013130">
    <property type="entry name" value="Fe3_Rdtase_TM_dom"/>
</dbReference>
<evidence type="ECO:0000259" key="6">
    <source>
        <dbReference type="Pfam" id="PF01794"/>
    </source>
</evidence>
<comment type="subcellular location">
    <subcellularLocation>
        <location evidence="1">Membrane</location>
        <topology evidence="1">Multi-pass membrane protein</topology>
    </subcellularLocation>
</comment>
<dbReference type="AlphaFoldDB" id="A0A0X3TS62"/>
<dbReference type="EMBL" id="LQBP01000006">
    <property type="protein sequence ID" value="KUJ78558.1"/>
    <property type="molecule type" value="Genomic_DNA"/>
</dbReference>
<proteinExistence type="predicted"/>
<dbReference type="STRING" id="1685378.AVO44_12655"/>
<feature type="transmembrane region" description="Helical" evidence="5">
    <location>
        <begin position="112"/>
        <end position="130"/>
    </location>
</feature>
<feature type="transmembrane region" description="Helical" evidence="5">
    <location>
        <begin position="71"/>
        <end position="92"/>
    </location>
</feature>
<protein>
    <submittedName>
        <fullName evidence="7">Ferric reductase</fullName>
    </submittedName>
</protein>
<dbReference type="OrthoDB" id="7917288at2"/>
<comment type="caution">
    <text evidence="7">The sequence shown here is derived from an EMBL/GenBank/DDBJ whole genome shotgun (WGS) entry which is preliminary data.</text>
</comment>
<keyword evidence="4 5" id="KW-0472">Membrane</keyword>
<evidence type="ECO:0000256" key="4">
    <source>
        <dbReference type="ARBA" id="ARBA00023136"/>
    </source>
</evidence>
<feature type="transmembrane region" description="Helical" evidence="5">
    <location>
        <begin position="142"/>
        <end position="163"/>
    </location>
</feature>
<evidence type="ECO:0000313" key="7">
    <source>
        <dbReference type="EMBL" id="KUJ78558.1"/>
    </source>
</evidence>
<evidence type="ECO:0000256" key="5">
    <source>
        <dbReference type="SAM" id="Phobius"/>
    </source>
</evidence>
<keyword evidence="8" id="KW-1185">Reference proteome</keyword>
<feature type="transmembrane region" description="Helical" evidence="5">
    <location>
        <begin position="33"/>
        <end position="51"/>
    </location>
</feature>